<organism evidence="3 4">
    <name type="scientific">Bacteroides pyogenes F0041</name>
    <dbReference type="NCBI Taxonomy" id="1321819"/>
    <lineage>
        <taxon>Bacteria</taxon>
        <taxon>Pseudomonadati</taxon>
        <taxon>Bacteroidota</taxon>
        <taxon>Bacteroidia</taxon>
        <taxon>Bacteroidales</taxon>
        <taxon>Bacteroidaceae</taxon>
        <taxon>Bacteroides</taxon>
    </lineage>
</organism>
<evidence type="ECO:0000313" key="3">
    <source>
        <dbReference type="EMBL" id="ERI84773.1"/>
    </source>
</evidence>
<comment type="caution">
    <text evidence="3">The sequence shown here is derived from an EMBL/GenBank/DDBJ whole genome shotgun (WGS) entry which is preliminary data.</text>
</comment>
<dbReference type="Pfam" id="PF19783">
    <property type="entry name" value="DUF6268"/>
    <property type="match status" value="1"/>
</dbReference>
<dbReference type="InterPro" id="IPR046235">
    <property type="entry name" value="DUF6268"/>
</dbReference>
<name>U2CL30_9BACE</name>
<dbReference type="Proteomes" id="UP000016496">
    <property type="component" value="Unassembled WGS sequence"/>
</dbReference>
<sequence length="300" mass="33169">MKQTANLTLLICVFLCLGNKAQAQVFLKSEYISPSKFKDKNGNKLRGKGDLKTIDGGIRIPVCIKMDENNKPIAWAIALTGTYASLGNKDISKDYATSEILNAQVGVMHVRPLNEKWSILATLGAGIYTSNLDKISGKSILGQGGILFIRHAKPNFDWGVGVAINNALGYPMIFPSFYLDWRLGGIYDFNLSMYDSFQLSLSSQINDNFKLSIVGESKGLMSAVEKDGKNMYFVSQYGYAGIQPEYKIAKDLAVYATGGVSLTRDTYFQSRTLKAFYKSEDNYPHFGVSAYFSVGIKYGF</sequence>
<dbReference type="HOGENOM" id="CLU_062424_0_0_10"/>
<proteinExistence type="predicted"/>
<evidence type="ECO:0000259" key="2">
    <source>
        <dbReference type="Pfam" id="PF19783"/>
    </source>
</evidence>
<dbReference type="PATRIC" id="fig|1321819.3.peg.2081"/>
<dbReference type="AlphaFoldDB" id="U2CL30"/>
<dbReference type="OrthoDB" id="665720at2"/>
<reference evidence="3 4" key="1">
    <citation type="submission" date="2013-08" db="EMBL/GenBank/DDBJ databases">
        <authorList>
            <person name="Weinstock G."/>
            <person name="Sodergren E."/>
            <person name="Wylie T."/>
            <person name="Fulton L."/>
            <person name="Fulton R."/>
            <person name="Fronick C."/>
            <person name="O'Laughlin M."/>
            <person name="Godfrey J."/>
            <person name="Miner T."/>
            <person name="Herter B."/>
            <person name="Appelbaum E."/>
            <person name="Cordes M."/>
            <person name="Lek S."/>
            <person name="Wollam A."/>
            <person name="Pepin K.H."/>
            <person name="Palsikar V.B."/>
            <person name="Mitreva M."/>
            <person name="Wilson R.K."/>
        </authorList>
    </citation>
    <scope>NUCLEOTIDE SEQUENCE [LARGE SCALE GENOMIC DNA]</scope>
    <source>
        <strain evidence="3 4">F0041</strain>
    </source>
</reference>
<protein>
    <recommendedName>
        <fullName evidence="2">DUF6268 domain-containing protein</fullName>
    </recommendedName>
</protein>
<feature type="domain" description="DUF6268" evidence="2">
    <location>
        <begin position="20"/>
        <end position="299"/>
    </location>
</feature>
<feature type="signal peptide" evidence="1">
    <location>
        <begin position="1"/>
        <end position="23"/>
    </location>
</feature>
<evidence type="ECO:0000256" key="1">
    <source>
        <dbReference type="SAM" id="SignalP"/>
    </source>
</evidence>
<dbReference type="EMBL" id="AWSV01000116">
    <property type="protein sequence ID" value="ERI84773.1"/>
    <property type="molecule type" value="Genomic_DNA"/>
</dbReference>
<evidence type="ECO:0000313" key="4">
    <source>
        <dbReference type="Proteomes" id="UP000016496"/>
    </source>
</evidence>
<dbReference type="RefSeq" id="WP_021645793.1">
    <property type="nucleotide sequence ID" value="NZ_KE993117.1"/>
</dbReference>
<keyword evidence="1" id="KW-0732">Signal</keyword>
<accession>U2CL30</accession>
<feature type="chain" id="PRO_5004623954" description="DUF6268 domain-containing protein" evidence="1">
    <location>
        <begin position="24"/>
        <end position="300"/>
    </location>
</feature>
<gene>
    <name evidence="3" type="ORF">HMPREF1981_02251</name>
</gene>